<dbReference type="Proteomes" id="UP001527057">
    <property type="component" value="Unassembled WGS sequence"/>
</dbReference>
<feature type="transmembrane region" description="Helical" evidence="1">
    <location>
        <begin position="258"/>
        <end position="277"/>
    </location>
</feature>
<keyword evidence="3" id="KW-1185">Reference proteome</keyword>
<gene>
    <name evidence="2" type="ORF">M5W27_00125</name>
</gene>
<comment type="caution">
    <text evidence="2">The sequence shown here is derived from an EMBL/GenBank/DDBJ whole genome shotgun (WGS) entry which is preliminary data.</text>
</comment>
<feature type="transmembrane region" description="Helical" evidence="1">
    <location>
        <begin position="6"/>
        <end position="25"/>
    </location>
</feature>
<accession>A0ABT4EWP9</accession>
<name>A0ABT4EWP9_9BACI</name>
<dbReference type="EMBL" id="JAMDMH010000003">
    <property type="protein sequence ID" value="MCY9574237.1"/>
    <property type="molecule type" value="Genomic_DNA"/>
</dbReference>
<keyword evidence="1" id="KW-1133">Transmembrane helix</keyword>
<evidence type="ECO:0000256" key="1">
    <source>
        <dbReference type="SAM" id="Phobius"/>
    </source>
</evidence>
<keyword evidence="1" id="KW-0812">Transmembrane</keyword>
<organism evidence="2 3">
    <name type="scientific">Bacillus xiamenensis</name>
    <dbReference type="NCBI Taxonomy" id="1178537"/>
    <lineage>
        <taxon>Bacteria</taxon>
        <taxon>Bacillati</taxon>
        <taxon>Bacillota</taxon>
        <taxon>Bacilli</taxon>
        <taxon>Bacillales</taxon>
        <taxon>Bacillaceae</taxon>
        <taxon>Bacillus</taxon>
    </lineage>
</organism>
<proteinExistence type="predicted"/>
<feature type="transmembrane region" description="Helical" evidence="1">
    <location>
        <begin position="75"/>
        <end position="92"/>
    </location>
</feature>
<sequence length="287" mass="33886">MGIILFGVIFILLLIPVIITSLFYMERYYKIILKFFRGVNWRGINFKGNLKWVDLKKLIKRAVIKSLFINSLRKLTVWGILFSFFLLLFVQHFKFKELYFYVGLLFLILVAFLLAYKNDKQEVNVAQYGTKLSIMILYPLVLLLKFLENVSNVNMIAIIVFFTALYSYLFLKSVMDIFKSTFMHLANFIFIYVFFNFIIGAVFGAFYIYNDHFEYHYSGEYKGNGTLLILYKGLEPFYNYPIIQVDEGNIAYIPMFEFIIGNIFNIILVGIFISYFVNKLSTKNERN</sequence>
<evidence type="ECO:0000313" key="2">
    <source>
        <dbReference type="EMBL" id="MCY9574237.1"/>
    </source>
</evidence>
<feature type="transmembrane region" description="Helical" evidence="1">
    <location>
        <begin position="153"/>
        <end position="171"/>
    </location>
</feature>
<reference evidence="2 3" key="1">
    <citation type="submission" date="2022-05" db="EMBL/GenBank/DDBJ databases">
        <title>Genome Sequencing of Bee-Associated Microbes.</title>
        <authorList>
            <person name="Dunlap C."/>
        </authorList>
    </citation>
    <scope>NUCLEOTIDE SEQUENCE [LARGE SCALE GENOMIC DNA]</scope>
    <source>
        <strain evidence="2 3">CBP-1093</strain>
    </source>
</reference>
<dbReference type="RefSeq" id="WP_008359948.1">
    <property type="nucleotide sequence ID" value="NZ_AMSH01000045.1"/>
</dbReference>
<evidence type="ECO:0000313" key="3">
    <source>
        <dbReference type="Proteomes" id="UP001527057"/>
    </source>
</evidence>
<protein>
    <submittedName>
        <fullName evidence="2">Uncharacterized protein</fullName>
    </submittedName>
</protein>
<keyword evidence="1" id="KW-0472">Membrane</keyword>
<feature type="transmembrane region" description="Helical" evidence="1">
    <location>
        <begin position="98"/>
        <end position="116"/>
    </location>
</feature>
<feature type="transmembrane region" description="Helical" evidence="1">
    <location>
        <begin position="183"/>
        <end position="209"/>
    </location>
</feature>
<feature type="transmembrane region" description="Helical" evidence="1">
    <location>
        <begin position="128"/>
        <end position="147"/>
    </location>
</feature>